<feature type="binding site" evidence="10">
    <location>
        <position position="80"/>
    </location>
    <ligand>
        <name>NAD(+)</name>
        <dbReference type="ChEBI" id="CHEBI:57540"/>
    </ligand>
</feature>
<comment type="similarity">
    <text evidence="1 11">Belongs to the NAD-dependent glycerol-3-phosphate dehydrogenase family.</text>
</comment>
<evidence type="ECO:0000256" key="4">
    <source>
        <dbReference type="ARBA" id="ARBA00023027"/>
    </source>
</evidence>
<keyword evidence="2" id="KW-0444">Lipid biosynthesis</keyword>
<dbReference type="Pfam" id="PF01210">
    <property type="entry name" value="NAD_Gly3P_dh_N"/>
    <property type="match status" value="1"/>
</dbReference>
<evidence type="ECO:0000256" key="3">
    <source>
        <dbReference type="ARBA" id="ARBA00023002"/>
    </source>
</evidence>
<keyword evidence="7" id="KW-1208">Phospholipid metabolism</keyword>
<feature type="binding site" evidence="9">
    <location>
        <position position="103"/>
    </location>
    <ligand>
        <name>substrate</name>
    </ligand>
</feature>
<evidence type="ECO:0000256" key="9">
    <source>
        <dbReference type="PIRSR" id="PIRSR000114-2"/>
    </source>
</evidence>
<dbReference type="PANTHER" id="PTHR11728">
    <property type="entry name" value="GLYCEROL-3-PHOSPHATE DEHYDROGENASE"/>
    <property type="match status" value="1"/>
</dbReference>
<dbReference type="GO" id="GO:0005975">
    <property type="term" value="P:carbohydrate metabolic process"/>
    <property type="evidence" value="ECO:0007669"/>
    <property type="project" value="InterPro"/>
</dbReference>
<evidence type="ECO:0000313" key="16">
    <source>
        <dbReference type="Proteomes" id="UP000886758"/>
    </source>
</evidence>
<dbReference type="NCBIfam" id="NF000942">
    <property type="entry name" value="PRK00094.1-4"/>
    <property type="match status" value="1"/>
</dbReference>
<evidence type="ECO:0000256" key="10">
    <source>
        <dbReference type="PIRSR" id="PIRSR000114-3"/>
    </source>
</evidence>
<evidence type="ECO:0000256" key="11">
    <source>
        <dbReference type="RuleBase" id="RU000437"/>
    </source>
</evidence>
<protein>
    <recommendedName>
        <fullName evidence="12">Glycerol-3-phosphate dehydrogenase</fullName>
        <ecNumber evidence="12">1.1.1.94</ecNumber>
    </recommendedName>
</protein>
<dbReference type="PRINTS" id="PR00077">
    <property type="entry name" value="GPDHDRGNASE"/>
</dbReference>
<organism evidence="15 16">
    <name type="scientific">Candidatus Pelethenecus faecipullorum</name>
    <dbReference type="NCBI Taxonomy" id="2840900"/>
    <lineage>
        <taxon>Bacteria</taxon>
        <taxon>Bacillati</taxon>
        <taxon>Mycoplasmatota</taxon>
        <taxon>Mollicutes</taxon>
        <taxon>Candidatus Pelethenecus</taxon>
    </lineage>
</organism>
<evidence type="ECO:0000313" key="15">
    <source>
        <dbReference type="EMBL" id="HIT49565.1"/>
    </source>
</evidence>
<name>A0A9D1KHS4_9MOLU</name>
<sequence length="318" mass="34198">MNISIIGGGAWGTTLAQVLADNNHNVLIRDINPLFVDLINEKHTHPFFETILPGSISATLDLKKTVDFSDVIVLCVATKFTRGVLEEINGLATTPKLFVNVSKGIEPQTSYCVSQIVDEVIDAKKKKGYVILSGPSHAEELILRKLTSLVSASRCRDDALFVQKLFANEAYLRIYTSEDVIGVETGGSIKNAIAIVSGVAYGMGLGENARAVLITRGIREIVMIVEALGGKKETAYGLSGIGDLIVTASSFNSRNFQCGLKIGQGMSVQDALDSMTQTVEGIKTITAAYEIGQKYHLELPIIRSAYEVVEGKISASEA</sequence>
<keyword evidence="3 11" id="KW-0560">Oxidoreductase</keyword>
<feature type="active site" description="Proton acceptor" evidence="8">
    <location>
        <position position="190"/>
    </location>
</feature>
<evidence type="ECO:0000256" key="6">
    <source>
        <dbReference type="ARBA" id="ARBA00023209"/>
    </source>
</evidence>
<evidence type="ECO:0000256" key="1">
    <source>
        <dbReference type="ARBA" id="ARBA00011009"/>
    </source>
</evidence>
<dbReference type="SUPFAM" id="SSF48179">
    <property type="entry name" value="6-phosphogluconate dehydrogenase C-terminal domain-like"/>
    <property type="match status" value="1"/>
</dbReference>
<dbReference type="InterPro" id="IPR008927">
    <property type="entry name" value="6-PGluconate_DH-like_C_sf"/>
</dbReference>
<dbReference type="Proteomes" id="UP000886758">
    <property type="component" value="Unassembled WGS sequence"/>
</dbReference>
<accession>A0A9D1KHS4</accession>
<keyword evidence="5" id="KW-0443">Lipid metabolism</keyword>
<dbReference type="GO" id="GO:0046168">
    <property type="term" value="P:glycerol-3-phosphate catabolic process"/>
    <property type="evidence" value="ECO:0007669"/>
    <property type="project" value="InterPro"/>
</dbReference>
<dbReference type="Pfam" id="PF07479">
    <property type="entry name" value="NAD_Gly3P_dh_C"/>
    <property type="match status" value="1"/>
</dbReference>
<dbReference type="AlphaFoldDB" id="A0A9D1KHS4"/>
<keyword evidence="4 10" id="KW-0520">NAD</keyword>
<evidence type="ECO:0000256" key="8">
    <source>
        <dbReference type="PIRSR" id="PIRSR000114-1"/>
    </source>
</evidence>
<dbReference type="InterPro" id="IPR036291">
    <property type="entry name" value="NAD(P)-bd_dom_sf"/>
</dbReference>
<feature type="binding site" evidence="10">
    <location>
        <position position="138"/>
    </location>
    <ligand>
        <name>NAD(+)</name>
        <dbReference type="ChEBI" id="CHEBI:57540"/>
    </ligand>
</feature>
<dbReference type="InterPro" id="IPR013328">
    <property type="entry name" value="6PGD_dom2"/>
</dbReference>
<dbReference type="InterPro" id="IPR011128">
    <property type="entry name" value="G3P_DH_NAD-dep_N"/>
</dbReference>
<dbReference type="SUPFAM" id="SSF51735">
    <property type="entry name" value="NAD(P)-binding Rossmann-fold domains"/>
    <property type="match status" value="1"/>
</dbReference>
<dbReference type="Gene3D" id="3.40.50.720">
    <property type="entry name" value="NAD(P)-binding Rossmann-like Domain"/>
    <property type="match status" value="1"/>
</dbReference>
<feature type="binding site" evidence="9">
    <location>
        <begin position="254"/>
        <end position="255"/>
    </location>
    <ligand>
        <name>substrate</name>
    </ligand>
</feature>
<dbReference type="GO" id="GO:0008654">
    <property type="term" value="P:phospholipid biosynthetic process"/>
    <property type="evidence" value="ECO:0007669"/>
    <property type="project" value="UniProtKB-KW"/>
</dbReference>
<evidence type="ECO:0000256" key="5">
    <source>
        <dbReference type="ARBA" id="ARBA00023098"/>
    </source>
</evidence>
<evidence type="ECO:0000256" key="12">
    <source>
        <dbReference type="RuleBase" id="RU000439"/>
    </source>
</evidence>
<proteinExistence type="inferred from homology"/>
<dbReference type="HAMAP" id="MF_00394">
    <property type="entry name" value="NAD_Glyc3P_dehydrog"/>
    <property type="match status" value="1"/>
</dbReference>
<evidence type="ECO:0000259" key="14">
    <source>
        <dbReference type="Pfam" id="PF07479"/>
    </source>
</evidence>
<dbReference type="GO" id="GO:0051287">
    <property type="term" value="F:NAD binding"/>
    <property type="evidence" value="ECO:0007669"/>
    <property type="project" value="InterPro"/>
</dbReference>
<comment type="catalytic activity">
    <reaction evidence="12">
        <text>sn-glycerol 3-phosphate + NADP(+) = dihydroxyacetone phosphate + NADPH + H(+)</text>
        <dbReference type="Rhea" id="RHEA:11096"/>
        <dbReference type="ChEBI" id="CHEBI:15378"/>
        <dbReference type="ChEBI" id="CHEBI:57597"/>
        <dbReference type="ChEBI" id="CHEBI:57642"/>
        <dbReference type="ChEBI" id="CHEBI:57783"/>
        <dbReference type="ChEBI" id="CHEBI:58349"/>
        <dbReference type="EC" id="1.1.1.94"/>
    </reaction>
</comment>
<feature type="domain" description="Glycerol-3-phosphate dehydrogenase NAD-dependent N-terminal" evidence="13">
    <location>
        <begin position="3"/>
        <end position="156"/>
    </location>
</feature>
<evidence type="ECO:0000256" key="2">
    <source>
        <dbReference type="ARBA" id="ARBA00022516"/>
    </source>
</evidence>
<dbReference type="InterPro" id="IPR006109">
    <property type="entry name" value="G3P_DH_NAD-dep_C"/>
</dbReference>
<dbReference type="EC" id="1.1.1.94" evidence="12"/>
<dbReference type="GO" id="GO:0047952">
    <property type="term" value="F:glycerol-3-phosphate dehydrogenase [NAD(P)+] activity"/>
    <property type="evidence" value="ECO:0007669"/>
    <property type="project" value="UniProtKB-EC"/>
</dbReference>
<comment type="caution">
    <text evidence="15">The sequence shown here is derived from an EMBL/GenBank/DDBJ whole genome shotgun (WGS) entry which is preliminary data.</text>
</comment>
<dbReference type="InterPro" id="IPR006168">
    <property type="entry name" value="G3P_DH_NAD-dep"/>
</dbReference>
<feature type="non-terminal residue" evidence="15">
    <location>
        <position position="318"/>
    </location>
</feature>
<dbReference type="PANTHER" id="PTHR11728:SF1">
    <property type="entry name" value="GLYCEROL-3-PHOSPHATE DEHYDROGENASE [NAD(+)] 2, CHLOROPLASTIC"/>
    <property type="match status" value="1"/>
</dbReference>
<dbReference type="Gene3D" id="1.10.1040.10">
    <property type="entry name" value="N-(1-d-carboxylethyl)-l-norvaline Dehydrogenase, domain 2"/>
    <property type="match status" value="1"/>
</dbReference>
<gene>
    <name evidence="15" type="ORF">IAD46_00920</name>
</gene>
<evidence type="ECO:0000259" key="13">
    <source>
        <dbReference type="Pfam" id="PF01210"/>
    </source>
</evidence>
<feature type="binding site" evidence="10">
    <location>
        <begin position="7"/>
        <end position="12"/>
    </location>
    <ligand>
        <name>NAD(+)</name>
        <dbReference type="ChEBI" id="CHEBI:57540"/>
    </ligand>
</feature>
<dbReference type="NCBIfam" id="NF000940">
    <property type="entry name" value="PRK00094.1-2"/>
    <property type="match status" value="1"/>
</dbReference>
<evidence type="ECO:0000256" key="7">
    <source>
        <dbReference type="ARBA" id="ARBA00023264"/>
    </source>
</evidence>
<dbReference type="PIRSF" id="PIRSF000114">
    <property type="entry name" value="Glycerol-3-P_dh"/>
    <property type="match status" value="1"/>
</dbReference>
<feature type="binding site" evidence="10">
    <location>
        <position position="254"/>
    </location>
    <ligand>
        <name>NAD(+)</name>
        <dbReference type="ChEBI" id="CHEBI:57540"/>
    </ligand>
</feature>
<keyword evidence="6" id="KW-0594">Phospholipid biosynthesis</keyword>
<dbReference type="GO" id="GO:0005829">
    <property type="term" value="C:cytosol"/>
    <property type="evidence" value="ECO:0007669"/>
    <property type="project" value="TreeGrafter"/>
</dbReference>
<reference evidence="15" key="1">
    <citation type="submission" date="2020-10" db="EMBL/GenBank/DDBJ databases">
        <authorList>
            <person name="Gilroy R."/>
        </authorList>
    </citation>
    <scope>NUCLEOTIDE SEQUENCE</scope>
    <source>
        <strain evidence="15">ChiW17-6978</strain>
    </source>
</reference>
<feature type="domain" description="Glycerol-3-phosphate dehydrogenase NAD-dependent C-terminal" evidence="14">
    <location>
        <begin position="179"/>
        <end position="317"/>
    </location>
</feature>
<dbReference type="EMBL" id="DVLF01000033">
    <property type="protein sequence ID" value="HIT49565.1"/>
    <property type="molecule type" value="Genomic_DNA"/>
</dbReference>
<reference evidence="15" key="2">
    <citation type="journal article" date="2021" name="PeerJ">
        <title>Extensive microbial diversity within the chicken gut microbiome revealed by metagenomics and culture.</title>
        <authorList>
            <person name="Gilroy R."/>
            <person name="Ravi A."/>
            <person name="Getino M."/>
            <person name="Pursley I."/>
            <person name="Horton D.L."/>
            <person name="Alikhan N.F."/>
            <person name="Baker D."/>
            <person name="Gharbi K."/>
            <person name="Hall N."/>
            <person name="Watson M."/>
            <person name="Adriaenssens E.M."/>
            <person name="Foster-Nyarko E."/>
            <person name="Jarju S."/>
            <person name="Secka A."/>
            <person name="Antonio M."/>
            <person name="Oren A."/>
            <person name="Chaudhuri R.R."/>
            <person name="La Ragione R."/>
            <person name="Hildebrand F."/>
            <person name="Pallen M.J."/>
        </authorList>
    </citation>
    <scope>NUCLEOTIDE SEQUENCE</scope>
    <source>
        <strain evidence="15">ChiW17-6978</strain>
    </source>
</reference>